<dbReference type="Pfam" id="PF13385">
    <property type="entry name" value="Laminin_G_3"/>
    <property type="match status" value="1"/>
</dbReference>
<dbReference type="EMBL" id="JAODUO010000539">
    <property type="protein sequence ID" value="KAK2178536.1"/>
    <property type="molecule type" value="Genomic_DNA"/>
</dbReference>
<keyword evidence="2" id="KW-0964">Secreted</keyword>
<evidence type="ECO:0000256" key="3">
    <source>
        <dbReference type="ARBA" id="ARBA00022729"/>
    </source>
</evidence>
<dbReference type="InterPro" id="IPR036383">
    <property type="entry name" value="TSP1_rpt_sf"/>
</dbReference>
<dbReference type="InterPro" id="IPR036508">
    <property type="entry name" value="Chitin-bd_dom_sf"/>
</dbReference>
<dbReference type="PRINTS" id="PR01705">
    <property type="entry name" value="TSP1REPEAT"/>
</dbReference>
<evidence type="ECO:0000256" key="2">
    <source>
        <dbReference type="ARBA" id="ARBA00022525"/>
    </source>
</evidence>
<dbReference type="SMART" id="SM00209">
    <property type="entry name" value="TSP1"/>
    <property type="match status" value="1"/>
</dbReference>
<keyword evidence="5" id="KW-1015">Disulfide bond</keyword>
<dbReference type="SUPFAM" id="SSF82895">
    <property type="entry name" value="TSP-1 type 1 repeat"/>
    <property type="match status" value="1"/>
</dbReference>
<evidence type="ECO:0000313" key="6">
    <source>
        <dbReference type="EMBL" id="KAK2178536.1"/>
    </source>
</evidence>
<keyword evidence="7" id="KW-1185">Reference proteome</keyword>
<dbReference type="Proteomes" id="UP001209878">
    <property type="component" value="Unassembled WGS sequence"/>
</dbReference>
<dbReference type="FunFam" id="2.20.100.10:FF:000007">
    <property type="entry name" value="Thrombospondin 1"/>
    <property type="match status" value="1"/>
</dbReference>
<dbReference type="SUPFAM" id="SSF49899">
    <property type="entry name" value="Concanavalin A-like lectins/glucanases"/>
    <property type="match status" value="1"/>
</dbReference>
<comment type="caution">
    <text evidence="6">The sequence shown here is derived from an EMBL/GenBank/DDBJ whole genome shotgun (WGS) entry which is preliminary data.</text>
</comment>
<sequence>MCVYTDAVNGQWSEWSKWGRCSKKCGGGTQQRIRRCNSPAPQHGGRDCQGEDRQTRDCVCRKGFIAAEDCLRCKLWSTNVGYLEDMCNCAKYFQCHRLETGWIAYHRKCPKCQLWDQATLSCSLLTRADCVDNTPSTTTTGPERVCHLQEVAGSETLYRSGGYNMSCAPGTVFNQSACACVPGRAKPTTAHLHISEVTDKEVMCIDFEKGWNGFQASKNVYVQSIDVLLTDTKFGKSAVFLGRSTLEIPRFTNAYSKFKQFAVSFWFRRTGSSGLSQGLFDTGNCEVDPSVLISTTRDSISVRFITHVGLMIERNGLAIVQDKWNHVALSYDGIQLVVYINGVKTVLGNIGGNVRESQCPLVIGHSILSGRYFTGLMDNVSSIYYECVFRQTRQWVKQTNSILAVRVCYL</sequence>
<name>A0AAD9KW70_RIDPI</name>
<dbReference type="InterPro" id="IPR013320">
    <property type="entry name" value="ConA-like_dom_sf"/>
</dbReference>
<dbReference type="Pfam" id="PF00090">
    <property type="entry name" value="TSP_1"/>
    <property type="match status" value="1"/>
</dbReference>
<dbReference type="InterPro" id="IPR000884">
    <property type="entry name" value="TSP1_rpt"/>
</dbReference>
<reference evidence="6" key="1">
    <citation type="journal article" date="2023" name="Mol. Biol. Evol.">
        <title>Third-Generation Sequencing Reveals the Adaptive Role of the Epigenome in Three Deep-Sea Polychaetes.</title>
        <authorList>
            <person name="Perez M."/>
            <person name="Aroh O."/>
            <person name="Sun Y."/>
            <person name="Lan Y."/>
            <person name="Juniper S.K."/>
            <person name="Young C.R."/>
            <person name="Angers B."/>
            <person name="Qian P.Y."/>
        </authorList>
    </citation>
    <scope>NUCLEOTIDE SEQUENCE</scope>
    <source>
        <strain evidence="6">R07B-5</strain>
    </source>
</reference>
<dbReference type="PANTHER" id="PTHR22906:SF43">
    <property type="entry name" value="PROPERDIN"/>
    <property type="match status" value="1"/>
</dbReference>
<dbReference type="PANTHER" id="PTHR22906">
    <property type="entry name" value="PROPERDIN"/>
    <property type="match status" value="1"/>
</dbReference>
<comment type="subcellular location">
    <subcellularLocation>
        <location evidence="1">Secreted</location>
    </subcellularLocation>
</comment>
<evidence type="ECO:0000256" key="5">
    <source>
        <dbReference type="ARBA" id="ARBA00023157"/>
    </source>
</evidence>
<dbReference type="Gene3D" id="2.170.140.10">
    <property type="entry name" value="Chitin binding domain"/>
    <property type="match status" value="1"/>
</dbReference>
<dbReference type="AlphaFoldDB" id="A0AAD9KW70"/>
<keyword evidence="3" id="KW-0732">Signal</keyword>
<dbReference type="Gene3D" id="2.20.100.10">
    <property type="entry name" value="Thrombospondin type-1 (TSP1) repeat"/>
    <property type="match status" value="1"/>
</dbReference>
<dbReference type="PROSITE" id="PS50092">
    <property type="entry name" value="TSP1"/>
    <property type="match status" value="1"/>
</dbReference>
<gene>
    <name evidence="6" type="ORF">NP493_539g01017</name>
</gene>
<keyword evidence="4" id="KW-0677">Repeat</keyword>
<organism evidence="6 7">
    <name type="scientific">Ridgeia piscesae</name>
    <name type="common">Tubeworm</name>
    <dbReference type="NCBI Taxonomy" id="27915"/>
    <lineage>
        <taxon>Eukaryota</taxon>
        <taxon>Metazoa</taxon>
        <taxon>Spiralia</taxon>
        <taxon>Lophotrochozoa</taxon>
        <taxon>Annelida</taxon>
        <taxon>Polychaeta</taxon>
        <taxon>Sedentaria</taxon>
        <taxon>Canalipalpata</taxon>
        <taxon>Sabellida</taxon>
        <taxon>Siboglinidae</taxon>
        <taxon>Ridgeia</taxon>
    </lineage>
</organism>
<dbReference type="GO" id="GO:0008061">
    <property type="term" value="F:chitin binding"/>
    <property type="evidence" value="ECO:0007669"/>
    <property type="project" value="InterPro"/>
</dbReference>
<dbReference type="SUPFAM" id="SSF57625">
    <property type="entry name" value="Invertebrate chitin-binding proteins"/>
    <property type="match status" value="1"/>
</dbReference>
<evidence type="ECO:0000256" key="1">
    <source>
        <dbReference type="ARBA" id="ARBA00004613"/>
    </source>
</evidence>
<dbReference type="InterPro" id="IPR052065">
    <property type="entry name" value="Compl_asym_regulator"/>
</dbReference>
<accession>A0AAD9KW70</accession>
<protein>
    <submittedName>
        <fullName evidence="6">Uncharacterized protein</fullName>
    </submittedName>
</protein>
<dbReference type="Gene3D" id="2.60.120.200">
    <property type="match status" value="1"/>
</dbReference>
<evidence type="ECO:0000256" key="4">
    <source>
        <dbReference type="ARBA" id="ARBA00022737"/>
    </source>
</evidence>
<evidence type="ECO:0000313" key="7">
    <source>
        <dbReference type="Proteomes" id="UP001209878"/>
    </source>
</evidence>
<proteinExistence type="predicted"/>